<feature type="transmembrane region" description="Helical" evidence="2">
    <location>
        <begin position="484"/>
        <end position="503"/>
    </location>
</feature>
<feature type="transmembrane region" description="Helical" evidence="2">
    <location>
        <begin position="449"/>
        <end position="472"/>
    </location>
</feature>
<evidence type="ECO:0000313" key="6">
    <source>
        <dbReference type="Proteomes" id="UP000028630"/>
    </source>
</evidence>
<dbReference type="eggNOG" id="COG4907">
    <property type="taxonomic scope" value="Bacteria"/>
</dbReference>
<feature type="domain" description="DUF2207" evidence="3">
    <location>
        <begin position="39"/>
        <end position="234"/>
    </location>
</feature>
<keyword evidence="2" id="KW-0812">Transmembrane</keyword>
<sequence length="667" mass="73914">MLLFHGWTFSRKSVRGLLFWGWICFWSPFSFAASDYEHILAFDVQASFSNDGSMAVTESITVYATGDEINHGIFRTLPLTWNRQDGKIFRVGYQVERVLRDGSPEPYSEARTGDMLELRIGDAFRTVDTGEHTYVIYYRVSNHFSRFPDWDELYWNVTGNGWPYDIDSASFQLTLPDSAAHLNSEGYDQRLRSIDVYTGYQGERDAQAEILADGSVSTVASLSAQQGLTVVYTWPRGILANAPDPNAVNPWIYALLPNEKSLVLWMPVLAMLVWFPVWCWRKFVRAGLKKPPVIPLYDIPEGITPGFIRYVSQRRFDNVVFSSDLLDLVARRALSLTLKTPKVGKQGFWSSSPKEEQWLSRQTEGRTVDITPDDQQLLKTLFPDAKRSINLNQAHQPVMQKALRLVEQRYSAQKSALFLGWRKAFWVGILLLLAVPLLCAVFINGGVGVLTLLALAFLLFTAIFAFIAFTVLRASSRGVVRWGCAPLILLAVSIPNVIAVLSWTTSMSLGQLPAGYIGALLAGMAILLVFGITVPKYTQQGLEALAMAEGLKRYLSTAETHRYETLYPPEQRVTHFERMLPYALALGVGETWANAFSDYLVDSGSMSEIFSNTDWHHVRSFSDSCRSSAMAKPSAGRGRSGSRSSGSGSSGRGSSGGGSGGGGGGGW</sequence>
<protein>
    <submittedName>
        <fullName evidence="5">Putative membrane protein</fullName>
    </submittedName>
</protein>
<evidence type="ECO:0000259" key="4">
    <source>
        <dbReference type="Pfam" id="PF20990"/>
    </source>
</evidence>
<evidence type="ECO:0000313" key="5">
    <source>
        <dbReference type="EMBL" id="KFC09907.1"/>
    </source>
</evidence>
<feature type="transmembrane region" description="Helical" evidence="2">
    <location>
        <begin position="262"/>
        <end position="280"/>
    </location>
</feature>
<accession>A0A085AI62</accession>
<dbReference type="OrthoDB" id="9767603at2"/>
<name>A0A085AI62_9ENTR</name>
<feature type="domain" description="Predicted membrane protein YciQ-like C-terminal" evidence="4">
    <location>
        <begin position="297"/>
        <end position="596"/>
    </location>
</feature>
<dbReference type="RefSeq" id="WP_084222737.1">
    <property type="nucleotide sequence ID" value="NZ_JMTB01000036.1"/>
</dbReference>
<dbReference type="Pfam" id="PF09972">
    <property type="entry name" value="DUF2207"/>
    <property type="match status" value="1"/>
</dbReference>
<dbReference type="InterPro" id="IPR018702">
    <property type="entry name" value="DUF2207"/>
</dbReference>
<dbReference type="Pfam" id="PF20990">
    <property type="entry name" value="DUF2207_C"/>
    <property type="match status" value="1"/>
</dbReference>
<evidence type="ECO:0000259" key="3">
    <source>
        <dbReference type="Pfam" id="PF09972"/>
    </source>
</evidence>
<feature type="transmembrane region" description="Helical" evidence="2">
    <location>
        <begin position="515"/>
        <end position="534"/>
    </location>
</feature>
<reference evidence="6" key="1">
    <citation type="submission" date="2014-05" db="EMBL/GenBank/DDBJ databases">
        <title>ATOL: Assembling a taxonomically balanced genome-scale reconstruction of the evolutionary history of the Enterobacteriaceae.</title>
        <authorList>
            <person name="Plunkett G. III"/>
            <person name="Neeno-Eckwall E.C."/>
            <person name="Glasner J.D."/>
            <person name="Perna N.T."/>
        </authorList>
    </citation>
    <scope>NUCLEOTIDE SEQUENCE [LARGE SCALE GENOMIC DNA]</scope>
    <source>
        <strain evidence="6">ATCC 49490</strain>
    </source>
</reference>
<comment type="caution">
    <text evidence="5">The sequence shown here is derived from an EMBL/GenBank/DDBJ whole genome shotgun (WGS) entry which is preliminary data.</text>
</comment>
<organism evidence="5 6">
    <name type="scientific">Trabulsiella guamensis ATCC 49490</name>
    <dbReference type="NCBI Taxonomy" id="1005994"/>
    <lineage>
        <taxon>Bacteria</taxon>
        <taxon>Pseudomonadati</taxon>
        <taxon>Pseudomonadota</taxon>
        <taxon>Gammaproteobacteria</taxon>
        <taxon>Enterobacterales</taxon>
        <taxon>Enterobacteriaceae</taxon>
        <taxon>Trabulsiella</taxon>
    </lineage>
</organism>
<keyword evidence="2" id="KW-0472">Membrane</keyword>
<feature type="transmembrane region" description="Helical" evidence="2">
    <location>
        <begin position="424"/>
        <end position="443"/>
    </location>
</feature>
<feature type="region of interest" description="Disordered" evidence="1">
    <location>
        <begin position="629"/>
        <end position="667"/>
    </location>
</feature>
<dbReference type="InterPro" id="IPR048389">
    <property type="entry name" value="YciQ-like_C"/>
</dbReference>
<dbReference type="Proteomes" id="UP000028630">
    <property type="component" value="Unassembled WGS sequence"/>
</dbReference>
<keyword evidence="2" id="KW-1133">Transmembrane helix</keyword>
<proteinExistence type="predicted"/>
<gene>
    <name evidence="5" type="ORF">GTGU_00754</name>
</gene>
<feature type="compositionally biased region" description="Gly residues" evidence="1">
    <location>
        <begin position="648"/>
        <end position="667"/>
    </location>
</feature>
<evidence type="ECO:0000256" key="1">
    <source>
        <dbReference type="SAM" id="MobiDB-lite"/>
    </source>
</evidence>
<dbReference type="EMBL" id="JMTB01000036">
    <property type="protein sequence ID" value="KFC09907.1"/>
    <property type="molecule type" value="Genomic_DNA"/>
</dbReference>
<evidence type="ECO:0000256" key="2">
    <source>
        <dbReference type="SAM" id="Phobius"/>
    </source>
</evidence>
<dbReference type="AlphaFoldDB" id="A0A085AI62"/>
<keyword evidence="6" id="KW-1185">Reference proteome</keyword>